<name>A0A9D4LCZ1_DREPO</name>
<gene>
    <name evidence="2" type="ORF">DPMN_097260</name>
</gene>
<proteinExistence type="predicted"/>
<dbReference type="Proteomes" id="UP000828390">
    <property type="component" value="Unassembled WGS sequence"/>
</dbReference>
<organism evidence="2 3">
    <name type="scientific">Dreissena polymorpha</name>
    <name type="common">Zebra mussel</name>
    <name type="synonym">Mytilus polymorpha</name>
    <dbReference type="NCBI Taxonomy" id="45954"/>
    <lineage>
        <taxon>Eukaryota</taxon>
        <taxon>Metazoa</taxon>
        <taxon>Spiralia</taxon>
        <taxon>Lophotrochozoa</taxon>
        <taxon>Mollusca</taxon>
        <taxon>Bivalvia</taxon>
        <taxon>Autobranchia</taxon>
        <taxon>Heteroconchia</taxon>
        <taxon>Euheterodonta</taxon>
        <taxon>Imparidentia</taxon>
        <taxon>Neoheterodontei</taxon>
        <taxon>Myida</taxon>
        <taxon>Dreissenoidea</taxon>
        <taxon>Dreissenidae</taxon>
        <taxon>Dreissena</taxon>
    </lineage>
</organism>
<accession>A0A9D4LCZ1</accession>
<evidence type="ECO:0000313" key="2">
    <source>
        <dbReference type="EMBL" id="KAH3854711.1"/>
    </source>
</evidence>
<comment type="caution">
    <text evidence="2">The sequence shown here is derived from an EMBL/GenBank/DDBJ whole genome shotgun (WGS) entry which is preliminary data.</text>
</comment>
<reference evidence="2" key="2">
    <citation type="submission" date="2020-11" db="EMBL/GenBank/DDBJ databases">
        <authorList>
            <person name="McCartney M.A."/>
            <person name="Auch B."/>
            <person name="Kono T."/>
            <person name="Mallez S."/>
            <person name="Becker A."/>
            <person name="Gohl D.M."/>
            <person name="Silverstein K.A.T."/>
            <person name="Koren S."/>
            <person name="Bechman K.B."/>
            <person name="Herman A."/>
            <person name="Abrahante J.E."/>
            <person name="Garbe J."/>
        </authorList>
    </citation>
    <scope>NUCLEOTIDE SEQUENCE</scope>
    <source>
        <strain evidence="2">Duluth1</strain>
        <tissue evidence="2">Whole animal</tissue>
    </source>
</reference>
<dbReference type="EMBL" id="JAIWYP010000003">
    <property type="protein sequence ID" value="KAH3854711.1"/>
    <property type="molecule type" value="Genomic_DNA"/>
</dbReference>
<dbReference type="AlphaFoldDB" id="A0A9D4LCZ1"/>
<evidence type="ECO:0000256" key="1">
    <source>
        <dbReference type="SAM" id="MobiDB-lite"/>
    </source>
</evidence>
<protein>
    <submittedName>
        <fullName evidence="2">Uncharacterized protein</fullName>
    </submittedName>
</protein>
<reference evidence="2" key="1">
    <citation type="journal article" date="2019" name="bioRxiv">
        <title>The Genome of the Zebra Mussel, Dreissena polymorpha: A Resource for Invasive Species Research.</title>
        <authorList>
            <person name="McCartney M.A."/>
            <person name="Auch B."/>
            <person name="Kono T."/>
            <person name="Mallez S."/>
            <person name="Zhang Y."/>
            <person name="Obille A."/>
            <person name="Becker A."/>
            <person name="Abrahante J.E."/>
            <person name="Garbe J."/>
            <person name="Badalamenti J.P."/>
            <person name="Herman A."/>
            <person name="Mangelson H."/>
            <person name="Liachko I."/>
            <person name="Sullivan S."/>
            <person name="Sone E.D."/>
            <person name="Koren S."/>
            <person name="Silverstein K.A.T."/>
            <person name="Beckman K.B."/>
            <person name="Gohl D.M."/>
        </authorList>
    </citation>
    <scope>NUCLEOTIDE SEQUENCE</scope>
    <source>
        <strain evidence="2">Duluth1</strain>
        <tissue evidence="2">Whole animal</tissue>
    </source>
</reference>
<feature type="region of interest" description="Disordered" evidence="1">
    <location>
        <begin position="255"/>
        <end position="275"/>
    </location>
</feature>
<sequence>MDEFKILTNNHLLSNFDKEWVRNVNASVYKPNVDGRTDDRQRTILKPHLSNQAKNVFTRKTAPGSHVFQRSRTIFKLNSRIWAKNVLTKFHENWSENVTSGETNVLTKFHEDWTKNLTSTVFTCFHYIHIREHCHTPWWPYINKTNVLTKFHDDWAKIVTSIVFTRKTAPPTGGLSMKCDFYRIIGTNLLTKFHEDWTRNVASRGFTRKTAPRTGACPSFKLDRGIIGTNLLTKFHEDGTKSVAYECLQSNVDGRRTDRRMDGQRTDKDRSQKLT</sequence>
<keyword evidence="3" id="KW-1185">Reference proteome</keyword>
<evidence type="ECO:0000313" key="3">
    <source>
        <dbReference type="Proteomes" id="UP000828390"/>
    </source>
</evidence>